<proteinExistence type="predicted"/>
<dbReference type="InterPro" id="IPR011059">
    <property type="entry name" value="Metal-dep_hydrolase_composite"/>
</dbReference>
<accession>A0ABN0YQD3</accession>
<feature type="compositionally biased region" description="Gly residues" evidence="1">
    <location>
        <begin position="268"/>
        <end position="280"/>
    </location>
</feature>
<dbReference type="Gene3D" id="2.30.40.10">
    <property type="entry name" value="Urease, subunit C, domain 1"/>
    <property type="match status" value="1"/>
</dbReference>
<organism evidence="3 4">
    <name type="scientific">Streptomyces luteireticuli</name>
    <dbReference type="NCBI Taxonomy" id="173858"/>
    <lineage>
        <taxon>Bacteria</taxon>
        <taxon>Bacillati</taxon>
        <taxon>Actinomycetota</taxon>
        <taxon>Actinomycetes</taxon>
        <taxon>Kitasatosporales</taxon>
        <taxon>Streptomycetaceae</taxon>
        <taxon>Streptomyces</taxon>
    </lineage>
</organism>
<dbReference type="RefSeq" id="WP_344023748.1">
    <property type="nucleotide sequence ID" value="NZ_BAAABX010000030.1"/>
</dbReference>
<evidence type="ECO:0000259" key="2">
    <source>
        <dbReference type="Pfam" id="PF07969"/>
    </source>
</evidence>
<evidence type="ECO:0000256" key="1">
    <source>
        <dbReference type="SAM" id="MobiDB-lite"/>
    </source>
</evidence>
<dbReference type="InterPro" id="IPR032466">
    <property type="entry name" value="Metal_Hydrolase"/>
</dbReference>
<feature type="region of interest" description="Disordered" evidence="1">
    <location>
        <begin position="261"/>
        <end position="281"/>
    </location>
</feature>
<dbReference type="PANTHER" id="PTHR22642">
    <property type="entry name" value="IMIDAZOLONEPROPIONASE"/>
    <property type="match status" value="1"/>
</dbReference>
<dbReference type="SUPFAM" id="SSF51338">
    <property type="entry name" value="Composite domain of metallo-dependent hydrolases"/>
    <property type="match status" value="1"/>
</dbReference>
<feature type="domain" description="Amidohydrolase 3" evidence="2">
    <location>
        <begin position="88"/>
        <end position="569"/>
    </location>
</feature>
<gene>
    <name evidence="3" type="ORF">GCM10010357_27570</name>
</gene>
<dbReference type="Proteomes" id="UP001500879">
    <property type="component" value="Unassembled WGS sequence"/>
</dbReference>
<sequence length="571" mass="59547">MSASDAVLSRRNAGLLLGGTAAALLTGTGRASASTPNTSGGGLVFHNGDVITMDPRRPRATAVAVRAGRIVYVGGDAGARAFAGPGTEVVDLRGRTLLPGIDDTHLHAAVHRLNLPPYALDLGPGAVRSVADIVAAVAAEAARTPKGEWIRGAGWNPYRLSEQRGPNRDDLDRAAPDHPVFLQDNGYHVSAVNSRALALAGITDGGPRQPGVEYDATGRPTGVLRYGAQALVQLLLPPRTREERKQAIRDAITRLHAQGITSFTDPGLGPGGEGLGGGTQGTETLEAYADLARSGALDARVSALFLPCSQSGGSAAAVEKALGEFTPPTGVDPRRLAVRGVKLFSDSGGDLLVAGATNEQRAVELTEMIRIAHAAGYQVGVHCYRWVSTVVDAFVAASRRHPRPDARHIAMHGAFVTPDLLPTMARHRIGLGPQPQSWANAVHSASQGPSGDAFLPWRSAVDAGVPFLGSSDAPVNAPDWRAGVQALVTRRGTCGEVHGPEQRLTLEQALTAYTATGAWQDFAEGWKGSVSVGKVADLCVMGGDLRATAPDEIATVPVVMTVFDGRVVHRA</sequence>
<dbReference type="InterPro" id="IPR033932">
    <property type="entry name" value="YtcJ-like"/>
</dbReference>
<keyword evidence="4" id="KW-1185">Reference proteome</keyword>
<comment type="caution">
    <text evidence="3">The sequence shown here is derived from an EMBL/GenBank/DDBJ whole genome shotgun (WGS) entry which is preliminary data.</text>
</comment>
<dbReference type="EMBL" id="BAAABX010000030">
    <property type="protein sequence ID" value="GAA0405108.1"/>
    <property type="molecule type" value="Genomic_DNA"/>
</dbReference>
<dbReference type="Gene3D" id="3.20.20.140">
    <property type="entry name" value="Metal-dependent hydrolases"/>
    <property type="match status" value="1"/>
</dbReference>
<reference evidence="3 4" key="1">
    <citation type="journal article" date="2019" name="Int. J. Syst. Evol. Microbiol.">
        <title>The Global Catalogue of Microorganisms (GCM) 10K type strain sequencing project: providing services to taxonomists for standard genome sequencing and annotation.</title>
        <authorList>
            <consortium name="The Broad Institute Genomics Platform"/>
            <consortium name="The Broad Institute Genome Sequencing Center for Infectious Disease"/>
            <person name="Wu L."/>
            <person name="Ma J."/>
        </authorList>
    </citation>
    <scope>NUCLEOTIDE SEQUENCE [LARGE SCALE GENOMIC DNA]</scope>
    <source>
        <strain evidence="3 4">JCM 4788</strain>
    </source>
</reference>
<dbReference type="PANTHER" id="PTHR22642:SF2">
    <property type="entry name" value="PROTEIN LONG AFTER FAR-RED 3"/>
    <property type="match status" value="1"/>
</dbReference>
<dbReference type="SUPFAM" id="SSF51556">
    <property type="entry name" value="Metallo-dependent hydrolases"/>
    <property type="match status" value="1"/>
</dbReference>
<evidence type="ECO:0000313" key="4">
    <source>
        <dbReference type="Proteomes" id="UP001500879"/>
    </source>
</evidence>
<dbReference type="Gene3D" id="3.10.310.70">
    <property type="match status" value="1"/>
</dbReference>
<dbReference type="Pfam" id="PF07969">
    <property type="entry name" value="Amidohydro_3"/>
    <property type="match status" value="1"/>
</dbReference>
<dbReference type="InterPro" id="IPR013108">
    <property type="entry name" value="Amidohydro_3"/>
</dbReference>
<name>A0ABN0YQD3_9ACTN</name>
<evidence type="ECO:0000313" key="3">
    <source>
        <dbReference type="EMBL" id="GAA0405108.1"/>
    </source>
</evidence>
<protein>
    <submittedName>
        <fullName evidence="3">Amidohydrolase</fullName>
    </submittedName>
</protein>
<dbReference type="CDD" id="cd01300">
    <property type="entry name" value="YtcJ_like"/>
    <property type="match status" value="1"/>
</dbReference>